<sequence length="280" mass="30727">MKILIAGLGLIGGSFALALRDRGIADEILGVEKSDENAAEALRLGLADRIVTLEEGVPQADLVVLATPVDTIPLMAIKALNHVTDRQVVMDMGSIKAELCEVISMHARRGRFVAAHPMWGTEYSGPRAAQHGAFTGRNAVLCEAERSDADALATVERIFRTLDVPVVYMGAEEHDLHAAYVSHISHVTSFALALTVLEKEREERHIFDLAGGGFESTVRLAKSAAATWVPILLRNKYNVLDVLREHIHQLQIMRRMIERDDAEGLTGAFEKANSIQRIIH</sequence>
<proteinExistence type="predicted"/>
<dbReference type="InterPro" id="IPR003099">
    <property type="entry name" value="Prephen_DH"/>
</dbReference>
<keyword evidence="4" id="KW-1185">Reference proteome</keyword>
<comment type="caution">
    <text evidence="3">The sequence shown here is derived from an EMBL/GenBank/DDBJ whole genome shotgun (WGS) entry which is preliminary data.</text>
</comment>
<evidence type="ECO:0000313" key="4">
    <source>
        <dbReference type="Proteomes" id="UP000324870"/>
    </source>
</evidence>
<gene>
    <name evidence="3" type="ORF">F2A26_10180</name>
</gene>
<dbReference type="Gene3D" id="3.40.50.720">
    <property type="entry name" value="NAD(P)-binding Rossmann-like Domain"/>
    <property type="match status" value="1"/>
</dbReference>
<dbReference type="Pfam" id="PF02153">
    <property type="entry name" value="PDH_N"/>
    <property type="match status" value="1"/>
</dbReference>
<dbReference type="NCBIfam" id="NF006307">
    <property type="entry name" value="PRK08507.1"/>
    <property type="match status" value="1"/>
</dbReference>
<dbReference type="InterPro" id="IPR046825">
    <property type="entry name" value="PDH_C"/>
</dbReference>
<keyword evidence="1 3" id="KW-0560">Oxidoreductase</keyword>
<dbReference type="PANTHER" id="PTHR21363">
    <property type="entry name" value="PREPHENATE DEHYDROGENASE"/>
    <property type="match status" value="1"/>
</dbReference>
<evidence type="ECO:0000256" key="1">
    <source>
        <dbReference type="ARBA" id="ARBA00023002"/>
    </source>
</evidence>
<dbReference type="InterPro" id="IPR036291">
    <property type="entry name" value="NAD(P)-bd_dom_sf"/>
</dbReference>
<accession>A0ABQ6S1W9</accession>
<evidence type="ECO:0000259" key="2">
    <source>
        <dbReference type="PROSITE" id="PS51176"/>
    </source>
</evidence>
<dbReference type="PANTHER" id="PTHR21363:SF0">
    <property type="entry name" value="PREPHENATE DEHYDROGENASE [NADP(+)]"/>
    <property type="match status" value="1"/>
</dbReference>
<protein>
    <submittedName>
        <fullName evidence="3">Prephenate dehydrogenase</fullName>
        <ecNumber evidence="3">1.3.1.12</ecNumber>
    </submittedName>
</protein>
<evidence type="ECO:0000313" key="3">
    <source>
        <dbReference type="EMBL" id="KAA3158573.1"/>
    </source>
</evidence>
<dbReference type="GO" id="GO:0008977">
    <property type="term" value="F:prephenate dehydrogenase (NAD+) activity"/>
    <property type="evidence" value="ECO:0007669"/>
    <property type="project" value="UniProtKB-EC"/>
</dbReference>
<dbReference type="Pfam" id="PF20463">
    <property type="entry name" value="PDH_C"/>
    <property type="match status" value="1"/>
</dbReference>
<dbReference type="RefSeq" id="WP_039940690.1">
    <property type="nucleotide sequence ID" value="NZ_DBEWQH010000062.1"/>
</dbReference>
<dbReference type="Gene3D" id="1.10.3660.10">
    <property type="entry name" value="6-phosphogluconate dehydrogenase C-terminal like domain"/>
    <property type="match status" value="1"/>
</dbReference>
<dbReference type="PROSITE" id="PS51176">
    <property type="entry name" value="PDH_ADH"/>
    <property type="match status" value="1"/>
</dbReference>
<dbReference type="EC" id="1.3.1.12" evidence="3"/>
<reference evidence="3 4" key="1">
    <citation type="journal article" date="2019" name="Nat. Med.">
        <title>A library of human gut bacterial isolates paired with longitudinal multiomics data enables mechanistic microbiome research.</title>
        <authorList>
            <person name="Poyet M."/>
            <person name="Groussin M."/>
            <person name="Gibbons S.M."/>
            <person name="Avila-Pacheco J."/>
            <person name="Jiang X."/>
            <person name="Kearney S.M."/>
            <person name="Perrotta A.R."/>
            <person name="Berdy B."/>
            <person name="Zhao S."/>
            <person name="Lieberman T.D."/>
            <person name="Swanson P.K."/>
            <person name="Smith M."/>
            <person name="Roesemann S."/>
            <person name="Alexander J.E."/>
            <person name="Rich S.A."/>
            <person name="Livny J."/>
            <person name="Vlamakis H."/>
            <person name="Clish C."/>
            <person name="Bullock K."/>
            <person name="Deik A."/>
            <person name="Scott J."/>
            <person name="Pierce K.A."/>
            <person name="Xavier R.J."/>
            <person name="Alm E.J."/>
        </authorList>
    </citation>
    <scope>NUCLEOTIDE SEQUENCE [LARGE SCALE GENOMIC DNA]</scope>
    <source>
        <strain evidence="3 4">BIOML-A1</strain>
    </source>
</reference>
<dbReference type="InterPro" id="IPR008927">
    <property type="entry name" value="6-PGluconate_DH-like_C_sf"/>
</dbReference>
<organism evidence="3 4">
    <name type="scientific">Alistipes finegoldii</name>
    <dbReference type="NCBI Taxonomy" id="214856"/>
    <lineage>
        <taxon>Bacteria</taxon>
        <taxon>Pseudomonadati</taxon>
        <taxon>Bacteroidota</taxon>
        <taxon>Bacteroidia</taxon>
        <taxon>Bacteroidales</taxon>
        <taxon>Rikenellaceae</taxon>
        <taxon>Alistipes</taxon>
    </lineage>
</organism>
<dbReference type="SUPFAM" id="SSF48179">
    <property type="entry name" value="6-phosphogluconate dehydrogenase C-terminal domain-like"/>
    <property type="match status" value="1"/>
</dbReference>
<dbReference type="EMBL" id="VVND01000016">
    <property type="protein sequence ID" value="KAA3158573.1"/>
    <property type="molecule type" value="Genomic_DNA"/>
</dbReference>
<dbReference type="SUPFAM" id="SSF51735">
    <property type="entry name" value="NAD(P)-binding Rossmann-fold domains"/>
    <property type="match status" value="1"/>
</dbReference>
<dbReference type="InterPro" id="IPR046826">
    <property type="entry name" value="PDH_N"/>
</dbReference>
<feature type="domain" description="Prephenate/arogenate dehydrogenase" evidence="2">
    <location>
        <begin position="1"/>
        <end position="280"/>
    </location>
</feature>
<dbReference type="Proteomes" id="UP000324870">
    <property type="component" value="Unassembled WGS sequence"/>
</dbReference>
<name>A0ABQ6S1W9_9BACT</name>
<dbReference type="InterPro" id="IPR050812">
    <property type="entry name" value="Preph/Arog_dehydrog"/>
</dbReference>